<dbReference type="PANTHER" id="PTHR38454:SF1">
    <property type="entry name" value="INTEGRAL MEMBRANE PROTEIN"/>
    <property type="match status" value="1"/>
</dbReference>
<keyword evidence="1" id="KW-1133">Transmembrane helix</keyword>
<gene>
    <name evidence="2" type="ORF">LQ318_16340</name>
</gene>
<feature type="transmembrane region" description="Helical" evidence="1">
    <location>
        <begin position="348"/>
        <end position="368"/>
    </location>
</feature>
<proteinExistence type="predicted"/>
<feature type="transmembrane region" description="Helical" evidence="1">
    <location>
        <begin position="801"/>
        <end position="821"/>
    </location>
</feature>
<dbReference type="InterPro" id="IPR018580">
    <property type="entry name" value="Uncharacterised_YfhO"/>
</dbReference>
<feature type="transmembrane region" description="Helical" evidence="1">
    <location>
        <begin position="388"/>
        <end position="408"/>
    </location>
</feature>
<name>A0ABT3Q2Z7_9BACT</name>
<dbReference type="EMBL" id="JAJNDC010000006">
    <property type="protein sequence ID" value="MCW9714476.1"/>
    <property type="molecule type" value="Genomic_DNA"/>
</dbReference>
<accession>A0ABT3Q2Z7</accession>
<feature type="transmembrane region" description="Helical" evidence="1">
    <location>
        <begin position="238"/>
        <end position="257"/>
    </location>
</feature>
<feature type="transmembrane region" description="Helical" evidence="1">
    <location>
        <begin position="324"/>
        <end position="341"/>
    </location>
</feature>
<keyword evidence="1" id="KW-0472">Membrane</keyword>
<sequence>MDKQKKQTLKEDFISTLSRSKQHWIALSVLFLLPLILYSAIFFGGHQFLGNDVLQYRAGAESVIQHMEAHDGEHPNWASNMFSGMPSYVLHNPSSPPNIDSFFKWVGGDTHPLPFFWILLSGAYFFFVIQGVRPFSAALGSILIGFTTYLPIIIEAGHYGKFMSFSFVPWMFAGYYMVSRSSRKLAAFFIFALAMALQLRANHPQITYYFLYLLGFWWIYDSWMAYKKEDIKDWLERTGIAFGAGVLAIICSIDIYWRLYEYSQYSMRGGSSLGSSQTSGLSLDYAFSWSQGVGELLTLIIPGIYGGSSSEAYWGPKTFTSGPHYLGAIAFVLALIGLFRYRKKIKYVFFGVGTLTLLFSLGNNFLFLNEFAFNYIPLFDKFRVPETWLIATVFCYSVLAVYGIEALFDIAQNKKASLKKLYLPLGIALALGILFSLASDTLLSFDKPGEMDQYAQQVAQQNNVSPENPQVRQQIENFINTRVKPERREMASSDSIRYLVIVLLAGALIWLLVRKKISKGYFLIGLLLLTAYDMLSIGNRYVSEDQMVPKRLEAEQLIRQQQTEVDRFIMKNIESDEGYPYRVYPRADNAFNNAIPSYFYPTIGGYTGAKLGHYQDLIDYLLMDGNRGFNDPILDMLNVKYITIQQSLTFSGYTEVESQDAKRVYRNDDVLPKAFFVDSVITVNSPRQAAERMQPQSNFTPATTAIVESSDAITATPDTNAQVSVTTYNSKTIELETSSSEKGFLVLSEIYYPAGWEATIDGEEAKIYKTNFVLRGLQVPAGEHTIRMTFEPASSLWGKRIAWAGHILLWIAGGMTLIGIYRSD</sequence>
<feature type="transmembrane region" description="Helical" evidence="1">
    <location>
        <begin position="24"/>
        <end position="44"/>
    </location>
</feature>
<reference evidence="2 3" key="1">
    <citation type="submission" date="2021-11" db="EMBL/GenBank/DDBJ databases">
        <title>Aliifidinibius sp. nov., a new bacterium isolated from saline soil.</title>
        <authorList>
            <person name="Galisteo C."/>
            <person name="De La Haba R."/>
            <person name="Sanchez-Porro C."/>
            <person name="Ventosa A."/>
        </authorList>
    </citation>
    <scope>NUCLEOTIDE SEQUENCE [LARGE SCALE GENOMIC DNA]</scope>
    <source>
        <strain evidence="2 3">KACC 190600</strain>
    </source>
</reference>
<feature type="transmembrane region" description="Helical" evidence="1">
    <location>
        <begin position="136"/>
        <end position="154"/>
    </location>
</feature>
<comment type="caution">
    <text evidence="2">The sequence shown here is derived from an EMBL/GenBank/DDBJ whole genome shotgun (WGS) entry which is preliminary data.</text>
</comment>
<evidence type="ECO:0000256" key="1">
    <source>
        <dbReference type="SAM" id="Phobius"/>
    </source>
</evidence>
<feature type="transmembrane region" description="Helical" evidence="1">
    <location>
        <begin position="420"/>
        <end position="438"/>
    </location>
</feature>
<keyword evidence="3" id="KW-1185">Reference proteome</keyword>
<dbReference type="Proteomes" id="UP001207337">
    <property type="component" value="Unassembled WGS sequence"/>
</dbReference>
<dbReference type="Pfam" id="PF09586">
    <property type="entry name" value="YfhO"/>
    <property type="match status" value="1"/>
</dbReference>
<dbReference type="PANTHER" id="PTHR38454">
    <property type="entry name" value="INTEGRAL MEMBRANE PROTEIN-RELATED"/>
    <property type="match status" value="1"/>
</dbReference>
<feature type="transmembrane region" description="Helical" evidence="1">
    <location>
        <begin position="495"/>
        <end position="513"/>
    </location>
</feature>
<evidence type="ECO:0000313" key="3">
    <source>
        <dbReference type="Proteomes" id="UP001207337"/>
    </source>
</evidence>
<organism evidence="2 3">
    <name type="scientific">Fodinibius salicampi</name>
    <dbReference type="NCBI Taxonomy" id="1920655"/>
    <lineage>
        <taxon>Bacteria</taxon>
        <taxon>Pseudomonadati</taxon>
        <taxon>Balneolota</taxon>
        <taxon>Balneolia</taxon>
        <taxon>Balneolales</taxon>
        <taxon>Balneolaceae</taxon>
        <taxon>Fodinibius</taxon>
    </lineage>
</organism>
<protein>
    <submittedName>
        <fullName evidence="2">YfhO family protein</fullName>
    </submittedName>
</protein>
<dbReference type="RefSeq" id="WP_265791793.1">
    <property type="nucleotide sequence ID" value="NZ_BAABRS010000006.1"/>
</dbReference>
<keyword evidence="1" id="KW-0812">Transmembrane</keyword>
<evidence type="ECO:0000313" key="2">
    <source>
        <dbReference type="EMBL" id="MCW9714476.1"/>
    </source>
</evidence>
<feature type="transmembrane region" description="Helical" evidence="1">
    <location>
        <begin position="111"/>
        <end position="129"/>
    </location>
</feature>
<feature type="transmembrane region" description="Helical" evidence="1">
    <location>
        <begin position="520"/>
        <end position="542"/>
    </location>
</feature>
<feature type="transmembrane region" description="Helical" evidence="1">
    <location>
        <begin position="207"/>
        <end position="226"/>
    </location>
</feature>